<protein>
    <recommendedName>
        <fullName evidence="3">Replication origin-binding protein domain-containing protein</fullName>
    </recommendedName>
</protein>
<comment type="caution">
    <text evidence="1">The sequence shown here is derived from an EMBL/GenBank/DDBJ whole genome shotgun (WGS) entry which is preliminary data.</text>
</comment>
<keyword evidence="2" id="KW-1185">Reference proteome</keyword>
<evidence type="ECO:0000313" key="2">
    <source>
        <dbReference type="Proteomes" id="UP000265703"/>
    </source>
</evidence>
<gene>
    <name evidence="1" type="ORF">C1645_834709</name>
</gene>
<proteinExistence type="predicted"/>
<reference evidence="1 2" key="1">
    <citation type="submission" date="2018-06" db="EMBL/GenBank/DDBJ databases">
        <title>Comparative genomics reveals the genomic features of Rhizophagus irregularis, R. cerebriforme, R. diaphanum and Gigaspora rosea, and their symbiotic lifestyle signature.</title>
        <authorList>
            <person name="Morin E."/>
            <person name="San Clemente H."/>
            <person name="Chen E.C.H."/>
            <person name="De La Providencia I."/>
            <person name="Hainaut M."/>
            <person name="Kuo A."/>
            <person name="Kohler A."/>
            <person name="Murat C."/>
            <person name="Tang N."/>
            <person name="Roy S."/>
            <person name="Loubradou J."/>
            <person name="Henrissat B."/>
            <person name="Grigoriev I.V."/>
            <person name="Corradi N."/>
            <person name="Roux C."/>
            <person name="Martin F.M."/>
        </authorList>
    </citation>
    <scope>NUCLEOTIDE SEQUENCE [LARGE SCALE GENOMIC DNA]</scope>
    <source>
        <strain evidence="1 2">DAOM 227022</strain>
    </source>
</reference>
<organism evidence="1 2">
    <name type="scientific">Glomus cerebriforme</name>
    <dbReference type="NCBI Taxonomy" id="658196"/>
    <lineage>
        <taxon>Eukaryota</taxon>
        <taxon>Fungi</taxon>
        <taxon>Fungi incertae sedis</taxon>
        <taxon>Mucoromycota</taxon>
        <taxon>Glomeromycotina</taxon>
        <taxon>Glomeromycetes</taxon>
        <taxon>Glomerales</taxon>
        <taxon>Glomeraceae</taxon>
        <taxon>Glomus</taxon>
    </lineage>
</organism>
<dbReference type="STRING" id="658196.A0A397SFU1"/>
<dbReference type="Proteomes" id="UP000265703">
    <property type="component" value="Unassembled WGS sequence"/>
</dbReference>
<evidence type="ECO:0000313" key="1">
    <source>
        <dbReference type="EMBL" id="RIA82847.1"/>
    </source>
</evidence>
<dbReference type="AlphaFoldDB" id="A0A397SFU1"/>
<accession>A0A397SFU1</accession>
<sequence>MSALMGIYLILDIDVRQKPDPMNPKLPSLDENKISHEDLLLRILIACIDILYSNLNHLAILDAFVLASSSNTNKCSWHIVYKYAWFVDYRDLREFVKKVADRPKKDEFQPIKDETALSKRAGLVTAKYEWLEIGHIRKGFQNQYKPDHKGLAFEETSEMEEAPEAYSDFLSSVCSTTFICSPIGTEFRTSHMPILRSLAISDWDVIIIQVESTHCIELHGRHSYVVILDEVNAVICQMSSGVHARESKNAITVETIPNHFDAIIGISNIKTGIYVEAFAQMLYQIWDCPQCIISLYNSQKSSEIFQEPNCSLICAKLSALRPIDLPTAVKGHQKWDKIADCYALNVSPAVKIYIEAEYQRCLTAKYFPEILCGLVFSMGTSLEIISTEGTITDRKIVSNIIKVVEENIKGSDAELIVNTPDITPDDAEVFKQIPIHLFTDNMILQRHYLWKIYVSGDIGKDWHISEDKWKVIQELFQILGFTAGIDDICTLSETSDLKSAIKAINTIADKGTPEFPPYRLKTDNDIQELFDSIG</sequence>
<evidence type="ECO:0008006" key="3">
    <source>
        <dbReference type="Google" id="ProtNLM"/>
    </source>
</evidence>
<dbReference type="EMBL" id="QKYT01000624">
    <property type="protein sequence ID" value="RIA82847.1"/>
    <property type="molecule type" value="Genomic_DNA"/>
</dbReference>
<name>A0A397SFU1_9GLOM</name>
<dbReference type="OrthoDB" id="2399869at2759"/>